<gene>
    <name evidence="2" type="ORF">ILUMI_24736</name>
</gene>
<feature type="transmembrane region" description="Helical" evidence="1">
    <location>
        <begin position="123"/>
        <end position="144"/>
    </location>
</feature>
<reference evidence="2" key="1">
    <citation type="submission" date="2019-08" db="EMBL/GenBank/DDBJ databases">
        <title>The genome of the North American firefly Photinus pyralis.</title>
        <authorList>
            <consortium name="Photinus pyralis genome working group"/>
            <person name="Fallon T.R."/>
            <person name="Sander Lower S.E."/>
            <person name="Weng J.-K."/>
        </authorList>
    </citation>
    <scope>NUCLEOTIDE SEQUENCE</scope>
    <source>
        <strain evidence="2">TRF0915ILg1</strain>
        <tissue evidence="2">Whole body</tissue>
    </source>
</reference>
<feature type="transmembrane region" description="Helical" evidence="1">
    <location>
        <begin position="21"/>
        <end position="42"/>
    </location>
</feature>
<feature type="transmembrane region" description="Helical" evidence="1">
    <location>
        <begin position="79"/>
        <end position="103"/>
    </location>
</feature>
<protein>
    <submittedName>
        <fullName evidence="2">Uncharacterized protein</fullName>
    </submittedName>
</protein>
<keyword evidence="1" id="KW-0472">Membrane</keyword>
<proteinExistence type="predicted"/>
<sequence>MCLTEKLRVRQFLCSLPLRCGCYVVGFWSIVFVITDIATAAINFQYTWVGHSQIVYNISFCLLTTAFLYGVWGAVPLWIFLYIITYIVSLICDAIILIGIHFAPENSKGPNKENMTAGLTAFYSARVVLKMYFIFIMWSFLLLLKEEFEESDDDEGQ</sequence>
<evidence type="ECO:0000256" key="1">
    <source>
        <dbReference type="SAM" id="Phobius"/>
    </source>
</evidence>
<dbReference type="Proteomes" id="UP000801492">
    <property type="component" value="Unassembled WGS sequence"/>
</dbReference>
<evidence type="ECO:0000313" key="3">
    <source>
        <dbReference type="Proteomes" id="UP000801492"/>
    </source>
</evidence>
<keyword evidence="1" id="KW-0812">Transmembrane</keyword>
<name>A0A8K0C5S3_IGNLU</name>
<organism evidence="2 3">
    <name type="scientific">Ignelater luminosus</name>
    <name type="common">Cucubano</name>
    <name type="synonym">Pyrophorus luminosus</name>
    <dbReference type="NCBI Taxonomy" id="2038154"/>
    <lineage>
        <taxon>Eukaryota</taxon>
        <taxon>Metazoa</taxon>
        <taxon>Ecdysozoa</taxon>
        <taxon>Arthropoda</taxon>
        <taxon>Hexapoda</taxon>
        <taxon>Insecta</taxon>
        <taxon>Pterygota</taxon>
        <taxon>Neoptera</taxon>
        <taxon>Endopterygota</taxon>
        <taxon>Coleoptera</taxon>
        <taxon>Polyphaga</taxon>
        <taxon>Elateriformia</taxon>
        <taxon>Elateroidea</taxon>
        <taxon>Elateridae</taxon>
        <taxon>Agrypninae</taxon>
        <taxon>Pyrophorini</taxon>
        <taxon>Ignelater</taxon>
    </lineage>
</organism>
<comment type="caution">
    <text evidence="2">The sequence shown here is derived from an EMBL/GenBank/DDBJ whole genome shotgun (WGS) entry which is preliminary data.</text>
</comment>
<dbReference type="AlphaFoldDB" id="A0A8K0C5S3"/>
<keyword evidence="1" id="KW-1133">Transmembrane helix</keyword>
<evidence type="ECO:0000313" key="2">
    <source>
        <dbReference type="EMBL" id="KAF2881450.1"/>
    </source>
</evidence>
<feature type="transmembrane region" description="Helical" evidence="1">
    <location>
        <begin position="54"/>
        <end position="72"/>
    </location>
</feature>
<keyword evidence="3" id="KW-1185">Reference proteome</keyword>
<accession>A0A8K0C5S3</accession>
<dbReference type="EMBL" id="VTPC01090739">
    <property type="protein sequence ID" value="KAF2881450.1"/>
    <property type="molecule type" value="Genomic_DNA"/>
</dbReference>
<dbReference type="OrthoDB" id="6794611at2759"/>